<feature type="compositionally biased region" description="Basic residues" evidence="1">
    <location>
        <begin position="40"/>
        <end position="61"/>
    </location>
</feature>
<feature type="region of interest" description="Disordered" evidence="1">
    <location>
        <begin position="92"/>
        <end position="119"/>
    </location>
</feature>
<gene>
    <name evidence="2" type="ORF">CHC_T00008085001</name>
</gene>
<dbReference type="RefSeq" id="XP_005712018.1">
    <property type="nucleotide sequence ID" value="XM_005711961.1"/>
</dbReference>
<dbReference type="Proteomes" id="UP000012073">
    <property type="component" value="Unassembled WGS sequence"/>
</dbReference>
<feature type="region of interest" description="Disordered" evidence="1">
    <location>
        <begin position="1"/>
        <end position="68"/>
    </location>
</feature>
<evidence type="ECO:0000256" key="1">
    <source>
        <dbReference type="SAM" id="MobiDB-lite"/>
    </source>
</evidence>
<reference evidence="3" key="1">
    <citation type="journal article" date="2013" name="Proc. Natl. Acad. Sci. U.S.A.">
        <title>Genome structure and metabolic features in the red seaweed Chondrus crispus shed light on evolution of the Archaeplastida.</title>
        <authorList>
            <person name="Collen J."/>
            <person name="Porcel B."/>
            <person name="Carre W."/>
            <person name="Ball S.G."/>
            <person name="Chaparro C."/>
            <person name="Tonon T."/>
            <person name="Barbeyron T."/>
            <person name="Michel G."/>
            <person name="Noel B."/>
            <person name="Valentin K."/>
            <person name="Elias M."/>
            <person name="Artiguenave F."/>
            <person name="Arun A."/>
            <person name="Aury J.M."/>
            <person name="Barbosa-Neto J.F."/>
            <person name="Bothwell J.H."/>
            <person name="Bouget F.Y."/>
            <person name="Brillet L."/>
            <person name="Cabello-Hurtado F."/>
            <person name="Capella-Gutierrez S."/>
            <person name="Charrier B."/>
            <person name="Cladiere L."/>
            <person name="Cock J.M."/>
            <person name="Coelho S.M."/>
            <person name="Colleoni C."/>
            <person name="Czjzek M."/>
            <person name="Da Silva C."/>
            <person name="Delage L."/>
            <person name="Denoeud F."/>
            <person name="Deschamps P."/>
            <person name="Dittami S.M."/>
            <person name="Gabaldon T."/>
            <person name="Gachon C.M."/>
            <person name="Groisillier A."/>
            <person name="Herve C."/>
            <person name="Jabbari K."/>
            <person name="Katinka M."/>
            <person name="Kloareg B."/>
            <person name="Kowalczyk N."/>
            <person name="Labadie K."/>
            <person name="Leblanc C."/>
            <person name="Lopez P.J."/>
            <person name="McLachlan D.H."/>
            <person name="Meslet-Cladiere L."/>
            <person name="Moustafa A."/>
            <person name="Nehr Z."/>
            <person name="Nyvall Collen P."/>
            <person name="Panaud O."/>
            <person name="Partensky F."/>
            <person name="Poulain J."/>
            <person name="Rensing S.A."/>
            <person name="Rousvoal S."/>
            <person name="Samson G."/>
            <person name="Symeonidi A."/>
            <person name="Weissenbach J."/>
            <person name="Zambounis A."/>
            <person name="Wincker P."/>
            <person name="Boyen C."/>
        </authorList>
    </citation>
    <scope>NUCLEOTIDE SEQUENCE [LARGE SCALE GENOMIC DNA]</scope>
    <source>
        <strain evidence="3">cv. Stackhouse</strain>
    </source>
</reference>
<keyword evidence="3" id="KW-1185">Reference proteome</keyword>
<name>R7Q370_CHOCR</name>
<dbReference type="AlphaFoldDB" id="R7Q370"/>
<evidence type="ECO:0000313" key="3">
    <source>
        <dbReference type="Proteomes" id="UP000012073"/>
    </source>
</evidence>
<dbReference type="KEGG" id="ccp:CHC_T00008085001"/>
<accession>R7Q370</accession>
<dbReference type="EMBL" id="HG001477">
    <property type="protein sequence ID" value="CDF32353.1"/>
    <property type="molecule type" value="Genomic_DNA"/>
</dbReference>
<dbReference type="Gramene" id="CDF32353">
    <property type="protein sequence ID" value="CDF32353"/>
    <property type="gene ID" value="CHC_T00008085001"/>
</dbReference>
<organism evidence="2 3">
    <name type="scientific">Chondrus crispus</name>
    <name type="common">Carrageen Irish moss</name>
    <name type="synonym">Polymorpha crispa</name>
    <dbReference type="NCBI Taxonomy" id="2769"/>
    <lineage>
        <taxon>Eukaryota</taxon>
        <taxon>Rhodophyta</taxon>
        <taxon>Florideophyceae</taxon>
        <taxon>Rhodymeniophycidae</taxon>
        <taxon>Gigartinales</taxon>
        <taxon>Gigartinaceae</taxon>
        <taxon>Chondrus</taxon>
    </lineage>
</organism>
<proteinExistence type="predicted"/>
<protein>
    <submittedName>
        <fullName evidence="2">Uncharacterized protein</fullName>
    </submittedName>
</protein>
<dbReference type="GeneID" id="17319732"/>
<evidence type="ECO:0000313" key="2">
    <source>
        <dbReference type="EMBL" id="CDF32353.1"/>
    </source>
</evidence>
<sequence>MIASGNFDLPHVPASSPRPILTLRQSSSSPLRPDLCPTRSHPRRSHASAHRRRPDSRRNRLARSSPTATAQLRWLGQLLPLHSAGAQDLLTRQAKPCPAQPSQAALSHDPSCSKAAWPV</sequence>